<feature type="domain" description="Major facilitator superfamily (MFS) profile" evidence="15">
    <location>
        <begin position="1"/>
        <end position="439"/>
    </location>
</feature>
<dbReference type="PANTHER" id="PTHR48021:SF1">
    <property type="entry name" value="GH07001P-RELATED"/>
    <property type="match status" value="1"/>
</dbReference>
<dbReference type="Pfam" id="PF00083">
    <property type="entry name" value="Sugar_tr"/>
    <property type="match status" value="1"/>
</dbReference>
<feature type="transmembrane region" description="Helical" evidence="13">
    <location>
        <begin position="316"/>
        <end position="338"/>
    </location>
</feature>
<comment type="catalytic activity">
    <reaction evidence="7">
        <text>D-glucose(out) = D-glucose(in)</text>
        <dbReference type="Rhea" id="RHEA:60376"/>
        <dbReference type="ChEBI" id="CHEBI:4167"/>
    </reaction>
    <physiologicalReaction direction="left-to-right" evidence="7">
        <dbReference type="Rhea" id="RHEA:60377"/>
    </physiologicalReaction>
</comment>
<evidence type="ECO:0000313" key="17">
    <source>
        <dbReference type="Proteomes" id="UP000572268"/>
    </source>
</evidence>
<evidence type="ECO:0000256" key="5">
    <source>
        <dbReference type="ARBA" id="ARBA00023136"/>
    </source>
</evidence>
<comment type="catalytic activity">
    <reaction evidence="6">
        <text>D-galactose(in) = D-galactose(out)</text>
        <dbReference type="Rhea" id="RHEA:34915"/>
        <dbReference type="ChEBI" id="CHEBI:4139"/>
    </reaction>
    <physiologicalReaction direction="right-to-left" evidence="6">
        <dbReference type="Rhea" id="RHEA:34917"/>
    </physiologicalReaction>
</comment>
<comment type="caution">
    <text evidence="16">The sequence shown here is derived from an EMBL/GenBank/DDBJ whole genome shotgun (WGS) entry which is preliminary data.</text>
</comment>
<dbReference type="GO" id="GO:0016020">
    <property type="term" value="C:membrane"/>
    <property type="evidence" value="ECO:0007669"/>
    <property type="project" value="UniProtKB-SubCell"/>
</dbReference>
<dbReference type="PROSITE" id="PS50850">
    <property type="entry name" value="MFS"/>
    <property type="match status" value="1"/>
</dbReference>
<evidence type="ECO:0000259" key="15">
    <source>
        <dbReference type="PROSITE" id="PS50850"/>
    </source>
</evidence>
<reference evidence="16 17" key="1">
    <citation type="submission" date="2020-04" db="EMBL/GenBank/DDBJ databases">
        <title>Perkinsus olseni comparative genomics.</title>
        <authorList>
            <person name="Bogema D.R."/>
        </authorList>
    </citation>
    <scope>NUCLEOTIDE SEQUENCE [LARGE SCALE GENOMIC DNA]</scope>
    <source>
        <strain evidence="16">ATCC PRA-31</strain>
    </source>
</reference>
<evidence type="ECO:0000256" key="8">
    <source>
        <dbReference type="ARBA" id="ARBA00044656"/>
    </source>
</evidence>
<dbReference type="InterPro" id="IPR020846">
    <property type="entry name" value="MFS_dom"/>
</dbReference>
<evidence type="ECO:0000256" key="9">
    <source>
        <dbReference type="ARBA" id="ARBA00044662"/>
    </source>
</evidence>
<gene>
    <name evidence="16" type="ORF">FOL46_007510</name>
</gene>
<comment type="catalytic activity">
    <reaction evidence="10">
        <text>D-glucosamine(out) = D-glucosamine(in)</text>
        <dbReference type="Rhea" id="RHEA:78423"/>
        <dbReference type="ChEBI" id="CHEBI:58723"/>
    </reaction>
    <physiologicalReaction direction="left-to-right" evidence="10">
        <dbReference type="Rhea" id="RHEA:78424"/>
    </physiologicalReaction>
</comment>
<dbReference type="SUPFAM" id="SSF103473">
    <property type="entry name" value="MFS general substrate transporter"/>
    <property type="match status" value="1"/>
</dbReference>
<keyword evidence="14" id="KW-0732">Signal</keyword>
<dbReference type="EMBL" id="JABANN010000535">
    <property type="protein sequence ID" value="KAF4657197.1"/>
    <property type="molecule type" value="Genomic_DNA"/>
</dbReference>
<dbReference type="InterPro" id="IPR005828">
    <property type="entry name" value="MFS_sugar_transport-like"/>
</dbReference>
<proteinExistence type="predicted"/>
<feature type="transmembrane region" description="Helical" evidence="13">
    <location>
        <begin position="166"/>
        <end position="188"/>
    </location>
</feature>
<dbReference type="Proteomes" id="UP000572268">
    <property type="component" value="Unassembled WGS sequence"/>
</dbReference>
<comment type="catalytic activity">
    <reaction evidence="8">
        <text>D-xylose(out) = D-xylose(in)</text>
        <dbReference type="Rhea" id="RHEA:78427"/>
        <dbReference type="ChEBI" id="CHEBI:53455"/>
    </reaction>
    <physiologicalReaction direction="left-to-right" evidence="8">
        <dbReference type="Rhea" id="RHEA:78428"/>
    </physiologicalReaction>
</comment>
<dbReference type="PANTHER" id="PTHR48021">
    <property type="match status" value="1"/>
</dbReference>
<organism evidence="16 17">
    <name type="scientific">Perkinsus olseni</name>
    <name type="common">Perkinsus atlanticus</name>
    <dbReference type="NCBI Taxonomy" id="32597"/>
    <lineage>
        <taxon>Eukaryota</taxon>
        <taxon>Sar</taxon>
        <taxon>Alveolata</taxon>
        <taxon>Perkinsozoa</taxon>
        <taxon>Perkinsea</taxon>
        <taxon>Perkinsida</taxon>
        <taxon>Perkinsidae</taxon>
        <taxon>Perkinsus</taxon>
    </lineage>
</organism>
<feature type="transmembrane region" description="Helical" evidence="13">
    <location>
        <begin position="416"/>
        <end position="435"/>
    </location>
</feature>
<comment type="subunit">
    <text evidence="2">Homodimer.</text>
</comment>
<comment type="catalytic activity">
    <reaction evidence="9">
        <text>D-mannose(out) = D-mannose(in)</text>
        <dbReference type="Rhea" id="RHEA:78391"/>
        <dbReference type="ChEBI" id="CHEBI:4208"/>
    </reaction>
    <physiologicalReaction direction="left-to-right" evidence="9">
        <dbReference type="Rhea" id="RHEA:78392"/>
    </physiologicalReaction>
</comment>
<evidence type="ECO:0000256" key="4">
    <source>
        <dbReference type="ARBA" id="ARBA00022989"/>
    </source>
</evidence>
<feature type="chain" id="PRO_5029489824" description="Hexose transporter 1" evidence="14">
    <location>
        <begin position="34"/>
        <end position="452"/>
    </location>
</feature>
<feature type="transmembrane region" description="Helical" evidence="13">
    <location>
        <begin position="286"/>
        <end position="309"/>
    </location>
</feature>
<evidence type="ECO:0000313" key="16">
    <source>
        <dbReference type="EMBL" id="KAF4657197.1"/>
    </source>
</evidence>
<sequence length="452" mass="48455">MAHQGSRFSPSGTSFAVLCACASLLGPLAGGLGQGFTGPTIDTMRNSVLAPDGTRIDIGPESNLYVFTSTATSSFFGAALTLGALVGTLSGGPVAEATGRRLALLITSPSVLGHTSPWPLDTALIYLSLRDWSPVSLSASVLLLPQCMTSAGSSDPLATPTTFCNWRLLAFICIIPSALLFCLMFFAVESPRWLATRGRTDEARAVLVRIRSSSDDILAEATEFGRNVDSESVARAVGIVSRIKTLLSCRKQMVISVGLNAMAQLTGLYALVFYQTTIFLLAGLKYADALSLTVQLSAIVSNVAASSLIDRVRRRLIIITSSTGMCLSLLMIATAFYVDRNDGHSAAWLAVLGSYCYHITYAWGVGPIRWMVAAELFPDEARGLASSLATTSNWLCAFLFILFLDTVINATSLQAVFYFFACVAAAMRAFEWYLVPETKGKTLEEIQSSFKN</sequence>
<keyword evidence="4 13" id="KW-1133">Transmembrane helix</keyword>
<comment type="catalytic activity">
    <reaction evidence="11">
        <text>D-fructose(out) = D-fructose(in)</text>
        <dbReference type="Rhea" id="RHEA:60372"/>
        <dbReference type="ChEBI" id="CHEBI:37721"/>
    </reaction>
    <physiologicalReaction direction="left-to-right" evidence="11">
        <dbReference type="Rhea" id="RHEA:60373"/>
    </physiologicalReaction>
</comment>
<evidence type="ECO:0000256" key="10">
    <source>
        <dbReference type="ARBA" id="ARBA00044668"/>
    </source>
</evidence>
<evidence type="ECO:0000256" key="3">
    <source>
        <dbReference type="ARBA" id="ARBA00022692"/>
    </source>
</evidence>
<dbReference type="GO" id="GO:0022857">
    <property type="term" value="F:transmembrane transporter activity"/>
    <property type="evidence" value="ECO:0007669"/>
    <property type="project" value="InterPro"/>
</dbReference>
<accession>A0A7J6LD74</accession>
<feature type="transmembrane region" description="Helical" evidence="13">
    <location>
        <begin position="344"/>
        <end position="363"/>
    </location>
</feature>
<keyword evidence="5 13" id="KW-0472">Membrane</keyword>
<protein>
    <recommendedName>
        <fullName evidence="12">Hexose transporter 1</fullName>
    </recommendedName>
</protein>
<feature type="transmembrane region" description="Helical" evidence="13">
    <location>
        <begin position="384"/>
        <end position="404"/>
    </location>
</feature>
<dbReference type="InterPro" id="IPR003663">
    <property type="entry name" value="Sugar/inositol_transpt"/>
</dbReference>
<dbReference type="PROSITE" id="PS51257">
    <property type="entry name" value="PROKAR_LIPOPROTEIN"/>
    <property type="match status" value="1"/>
</dbReference>
<evidence type="ECO:0000256" key="12">
    <source>
        <dbReference type="ARBA" id="ARBA00044780"/>
    </source>
</evidence>
<evidence type="ECO:0000256" key="1">
    <source>
        <dbReference type="ARBA" id="ARBA00004141"/>
    </source>
</evidence>
<dbReference type="PRINTS" id="PR00171">
    <property type="entry name" value="SUGRTRNSPORT"/>
</dbReference>
<evidence type="ECO:0000256" key="6">
    <source>
        <dbReference type="ARBA" id="ARBA00044637"/>
    </source>
</evidence>
<dbReference type="InterPro" id="IPR050549">
    <property type="entry name" value="MFS_Trehalose_Transporter"/>
</dbReference>
<evidence type="ECO:0000256" key="7">
    <source>
        <dbReference type="ARBA" id="ARBA00044648"/>
    </source>
</evidence>
<keyword evidence="3 13" id="KW-0812">Transmembrane</keyword>
<evidence type="ECO:0000256" key="11">
    <source>
        <dbReference type="ARBA" id="ARBA00044710"/>
    </source>
</evidence>
<dbReference type="AlphaFoldDB" id="A0A7J6LD74"/>
<feature type="transmembrane region" description="Helical" evidence="13">
    <location>
        <begin position="253"/>
        <end position="274"/>
    </location>
</feature>
<evidence type="ECO:0000256" key="13">
    <source>
        <dbReference type="SAM" id="Phobius"/>
    </source>
</evidence>
<feature type="signal peptide" evidence="14">
    <location>
        <begin position="1"/>
        <end position="33"/>
    </location>
</feature>
<comment type="subcellular location">
    <subcellularLocation>
        <location evidence="1">Membrane</location>
        <topology evidence="1">Multi-pass membrane protein</topology>
    </subcellularLocation>
</comment>
<dbReference type="Gene3D" id="1.20.1250.20">
    <property type="entry name" value="MFS general substrate transporter like domains"/>
    <property type="match status" value="3"/>
</dbReference>
<evidence type="ECO:0000256" key="2">
    <source>
        <dbReference type="ARBA" id="ARBA00011738"/>
    </source>
</evidence>
<evidence type="ECO:0000256" key="14">
    <source>
        <dbReference type="SAM" id="SignalP"/>
    </source>
</evidence>
<dbReference type="InterPro" id="IPR036259">
    <property type="entry name" value="MFS_trans_sf"/>
</dbReference>
<name>A0A7J6LD74_PEROL</name>